<dbReference type="InterPro" id="IPR033738">
    <property type="entry name" value="AsnB_N"/>
</dbReference>
<evidence type="ECO:0000256" key="3">
    <source>
        <dbReference type="ARBA" id="ARBA00012737"/>
    </source>
</evidence>
<evidence type="ECO:0000256" key="4">
    <source>
        <dbReference type="ARBA" id="ARBA00022888"/>
    </source>
</evidence>
<evidence type="ECO:0000259" key="6">
    <source>
        <dbReference type="PROSITE" id="PS51278"/>
    </source>
</evidence>
<name>A0A2C6L207_9FIRM</name>
<proteinExistence type="inferred from homology"/>
<comment type="similarity">
    <text evidence="2">Belongs to the asparagine synthetase family.</text>
</comment>
<evidence type="ECO:0000256" key="1">
    <source>
        <dbReference type="ARBA" id="ARBA00005187"/>
    </source>
</evidence>
<dbReference type="EMBL" id="AWQQ01000088">
    <property type="protein sequence ID" value="PHJ37641.1"/>
    <property type="molecule type" value="Genomic_DNA"/>
</dbReference>
<evidence type="ECO:0000313" key="8">
    <source>
        <dbReference type="Proteomes" id="UP000222564"/>
    </source>
</evidence>
<keyword evidence="4" id="KW-0061">Asparagine biosynthesis</keyword>
<dbReference type="Pfam" id="PF13522">
    <property type="entry name" value="GATase_6"/>
    <property type="match status" value="1"/>
</dbReference>
<sequence>MCGITGWIDREIQQPRDRAILENMTATLTNRGPDAEGYWYSNRAALGHRRLTVVDPEGGAQPMVRTQGDRTYVIVYNGELYNTPELRQELAYRGYTFRGHSDTEVLLTSYIEWGAKCVEKFNGIFAFGIWSEADQSLFMARDAWA</sequence>
<dbReference type="AlphaFoldDB" id="A0A2C6L207"/>
<dbReference type="SUPFAM" id="SSF56235">
    <property type="entry name" value="N-terminal nucleophile aminohydrolases (Ntn hydrolases)"/>
    <property type="match status" value="1"/>
</dbReference>
<comment type="caution">
    <text evidence="7">The sequence shown here is derived from an EMBL/GenBank/DDBJ whole genome shotgun (WGS) entry which is preliminary data.</text>
</comment>
<protein>
    <recommendedName>
        <fullName evidence="3">asparagine synthase (glutamine-hydrolyzing)</fullName>
        <ecNumber evidence="3">6.3.5.4</ecNumber>
    </recommendedName>
</protein>
<comment type="pathway">
    <text evidence="1">Amino-acid biosynthesis; L-asparagine biosynthesis; L-asparagine from L-aspartate (L-Gln route): step 1/1.</text>
</comment>
<accession>A0A2C6L207</accession>
<dbReference type="PROSITE" id="PS51278">
    <property type="entry name" value="GATASE_TYPE_2"/>
    <property type="match status" value="1"/>
</dbReference>
<dbReference type="InterPro" id="IPR051786">
    <property type="entry name" value="ASN_synthetase/amidase"/>
</dbReference>
<reference evidence="7 8" key="1">
    <citation type="submission" date="2013-09" db="EMBL/GenBank/DDBJ databases">
        <title>Biodegradation of hydrocarbons in the deep terrestrial subsurface : characterization of a microbial consortium composed of two Desulfotomaculum species originating from a deep geological formation.</title>
        <authorList>
            <person name="Aullo T."/>
            <person name="Berlendis S."/>
            <person name="Lascourreges J.-F."/>
            <person name="Dessort D."/>
            <person name="Saint-Laurent S."/>
            <person name="Schraauwers B."/>
            <person name="Mas J."/>
            <person name="Magot M."/>
            <person name="Ranchou-Peyruse A."/>
        </authorList>
    </citation>
    <scope>NUCLEOTIDE SEQUENCE [LARGE SCALE GENOMIC DNA]</scope>
    <source>
        <strain evidence="7 8">Bs107</strain>
    </source>
</reference>
<dbReference type="GO" id="GO:0004066">
    <property type="term" value="F:asparagine synthase (glutamine-hydrolyzing) activity"/>
    <property type="evidence" value="ECO:0007669"/>
    <property type="project" value="UniProtKB-EC"/>
</dbReference>
<dbReference type="Proteomes" id="UP000222564">
    <property type="component" value="Unassembled WGS sequence"/>
</dbReference>
<dbReference type="PANTHER" id="PTHR43284">
    <property type="entry name" value="ASPARAGINE SYNTHETASE (GLUTAMINE-HYDROLYZING)"/>
    <property type="match status" value="1"/>
</dbReference>
<dbReference type="PANTHER" id="PTHR43284:SF1">
    <property type="entry name" value="ASPARAGINE SYNTHETASE"/>
    <property type="match status" value="1"/>
</dbReference>
<keyword evidence="4" id="KW-0028">Amino-acid biosynthesis</keyword>
<dbReference type="CDD" id="cd00712">
    <property type="entry name" value="AsnB"/>
    <property type="match status" value="1"/>
</dbReference>
<keyword evidence="8" id="KW-1185">Reference proteome</keyword>
<dbReference type="InterPro" id="IPR029055">
    <property type="entry name" value="Ntn_hydrolases_N"/>
</dbReference>
<dbReference type="Gene3D" id="3.60.20.10">
    <property type="entry name" value="Glutamine Phosphoribosylpyrophosphate, subunit 1, domain 1"/>
    <property type="match status" value="1"/>
</dbReference>
<dbReference type="InterPro" id="IPR017932">
    <property type="entry name" value="GATase_2_dom"/>
</dbReference>
<feature type="domain" description="Glutamine amidotransferase type-2" evidence="6">
    <location>
        <begin position="2"/>
        <end position="145"/>
    </location>
</feature>
<evidence type="ECO:0000256" key="5">
    <source>
        <dbReference type="ARBA" id="ARBA00048741"/>
    </source>
</evidence>
<evidence type="ECO:0000256" key="2">
    <source>
        <dbReference type="ARBA" id="ARBA00005752"/>
    </source>
</evidence>
<evidence type="ECO:0000313" key="7">
    <source>
        <dbReference type="EMBL" id="PHJ37641.1"/>
    </source>
</evidence>
<dbReference type="EC" id="6.3.5.4" evidence="3"/>
<dbReference type="GO" id="GO:0006529">
    <property type="term" value="P:asparagine biosynthetic process"/>
    <property type="evidence" value="ECO:0007669"/>
    <property type="project" value="UniProtKB-KW"/>
</dbReference>
<comment type="catalytic activity">
    <reaction evidence="5">
        <text>L-aspartate + L-glutamine + ATP + H2O = L-asparagine + L-glutamate + AMP + diphosphate + H(+)</text>
        <dbReference type="Rhea" id="RHEA:12228"/>
        <dbReference type="ChEBI" id="CHEBI:15377"/>
        <dbReference type="ChEBI" id="CHEBI:15378"/>
        <dbReference type="ChEBI" id="CHEBI:29985"/>
        <dbReference type="ChEBI" id="CHEBI:29991"/>
        <dbReference type="ChEBI" id="CHEBI:30616"/>
        <dbReference type="ChEBI" id="CHEBI:33019"/>
        <dbReference type="ChEBI" id="CHEBI:58048"/>
        <dbReference type="ChEBI" id="CHEBI:58359"/>
        <dbReference type="ChEBI" id="CHEBI:456215"/>
        <dbReference type="EC" id="6.3.5.4"/>
    </reaction>
</comment>
<organism evidence="7 8">
    <name type="scientific">Desulforamulus profundi</name>
    <dbReference type="NCBI Taxonomy" id="1383067"/>
    <lineage>
        <taxon>Bacteria</taxon>
        <taxon>Bacillati</taxon>
        <taxon>Bacillota</taxon>
        <taxon>Clostridia</taxon>
        <taxon>Eubacteriales</taxon>
        <taxon>Peptococcaceae</taxon>
        <taxon>Desulforamulus</taxon>
    </lineage>
</organism>
<gene>
    <name evidence="7" type="ORF">P378_15395</name>
</gene>